<name>A0A6N8NSR3_ECOLX</name>
<evidence type="ECO:0000313" key="3">
    <source>
        <dbReference type="EMBL" id="MXI79211.1"/>
    </source>
</evidence>
<reference evidence="2 5" key="2">
    <citation type="submission" date="2019-12" db="EMBL/GenBank/DDBJ databases">
        <title>Enteriobacteria Tanzani isolates_8377-8380.</title>
        <authorList>
            <person name="Subbiah M."/>
            <person name="Call D."/>
        </authorList>
    </citation>
    <scope>NUCLEOTIDE SEQUENCE [LARGE SCALE GENOMIC DNA]</scope>
    <source>
        <strain evidence="2 5">8379wE6</strain>
    </source>
</reference>
<dbReference type="Proteomes" id="UP000436141">
    <property type="component" value="Unassembled WGS sequence"/>
</dbReference>
<reference evidence="3 4" key="1">
    <citation type="submission" date="2019-12" db="EMBL/GenBank/DDBJ databases">
        <title>Enteriobacteria Tanzani isolates_10434.</title>
        <authorList>
            <person name="Subbiah M."/>
            <person name="Call D."/>
        </authorList>
    </citation>
    <scope>NUCLEOTIDE SEQUENCE [LARGE SCALE GENOMIC DNA]</scope>
    <source>
        <strain evidence="3 4">10434wD1</strain>
    </source>
</reference>
<feature type="transmembrane region" description="Helical" evidence="1">
    <location>
        <begin position="12"/>
        <end position="30"/>
    </location>
</feature>
<evidence type="ECO:0000313" key="4">
    <source>
        <dbReference type="Proteomes" id="UP000436141"/>
    </source>
</evidence>
<keyword evidence="1" id="KW-0472">Membrane</keyword>
<dbReference type="EMBL" id="WUIY01001375">
    <property type="protein sequence ID" value="MXI79211.1"/>
    <property type="molecule type" value="Genomic_DNA"/>
</dbReference>
<evidence type="ECO:0000256" key="1">
    <source>
        <dbReference type="SAM" id="Phobius"/>
    </source>
</evidence>
<dbReference type="Proteomes" id="UP000436482">
    <property type="component" value="Unassembled WGS sequence"/>
</dbReference>
<gene>
    <name evidence="2" type="ORF">GP979_35150</name>
    <name evidence="3" type="ORF">GRW05_34175</name>
</gene>
<evidence type="ECO:0000313" key="2">
    <source>
        <dbReference type="EMBL" id="MWR93446.1"/>
    </source>
</evidence>
<evidence type="ECO:0000313" key="5">
    <source>
        <dbReference type="Proteomes" id="UP000436482"/>
    </source>
</evidence>
<keyword evidence="1" id="KW-1133">Transmembrane helix</keyword>
<dbReference type="AlphaFoldDB" id="A0A6N8NSR3"/>
<dbReference type="RefSeq" id="WP_280333514.1">
    <property type="nucleotide sequence ID" value="NZ_JAQMWL010000246.1"/>
</dbReference>
<feature type="non-terminal residue" evidence="2">
    <location>
        <position position="1"/>
    </location>
</feature>
<protein>
    <submittedName>
        <fullName evidence="2">Putrescine:ornithine antiporter</fullName>
    </submittedName>
</protein>
<accession>A0A6N8NSR3</accession>
<keyword evidence="1" id="KW-0812">Transmembrane</keyword>
<organism evidence="2 5">
    <name type="scientific">Escherichia coli</name>
    <dbReference type="NCBI Taxonomy" id="562"/>
    <lineage>
        <taxon>Bacteria</taxon>
        <taxon>Pseudomonadati</taxon>
        <taxon>Pseudomonadota</taxon>
        <taxon>Gammaproteobacteria</taxon>
        <taxon>Enterobacterales</taxon>
        <taxon>Enterobacteriaceae</taxon>
        <taxon>Escherichia</taxon>
    </lineage>
</organism>
<dbReference type="EMBL" id="WTQQ01002555">
    <property type="protein sequence ID" value="MWR93446.1"/>
    <property type="molecule type" value="Genomic_DNA"/>
</dbReference>
<comment type="caution">
    <text evidence="2">The sequence shown here is derived from an EMBL/GenBank/DDBJ whole genome shotgun (WGS) entry which is preliminary data.</text>
</comment>
<proteinExistence type="predicted"/>
<sequence length="41" mass="4633">SFYALYSSGEEAMLYGSIVTFLGWTLYGLVSPRFELKNKHG</sequence>